<reference evidence="2" key="1">
    <citation type="submission" date="2021-04" db="EMBL/GenBank/DDBJ databases">
        <authorList>
            <person name="Rodrigo-Torres L."/>
            <person name="Arahal R. D."/>
            <person name="Lucena T."/>
        </authorList>
    </citation>
    <scope>NUCLEOTIDE SEQUENCE</scope>
    <source>
        <strain evidence="2">AS29M-1</strain>
    </source>
</reference>
<dbReference type="KEGG" id="ptan:CRYO30217_03485"/>
<dbReference type="AlphaFoldDB" id="A0A916JQU5"/>
<dbReference type="CDD" id="cd00093">
    <property type="entry name" value="HTH_XRE"/>
    <property type="match status" value="1"/>
</dbReference>
<accession>A0A916JQU5</accession>
<dbReference type="Gene3D" id="1.10.260.40">
    <property type="entry name" value="lambda repressor-like DNA-binding domains"/>
    <property type="match status" value="1"/>
</dbReference>
<dbReference type="PROSITE" id="PS50943">
    <property type="entry name" value="HTH_CROC1"/>
    <property type="match status" value="1"/>
</dbReference>
<evidence type="ECO:0000259" key="1">
    <source>
        <dbReference type="PROSITE" id="PS50943"/>
    </source>
</evidence>
<proteinExistence type="predicted"/>
<dbReference type="SMART" id="SM00530">
    <property type="entry name" value="HTH_XRE"/>
    <property type="match status" value="1"/>
</dbReference>
<dbReference type="GO" id="GO:0003677">
    <property type="term" value="F:DNA binding"/>
    <property type="evidence" value="ECO:0007669"/>
    <property type="project" value="InterPro"/>
</dbReference>
<evidence type="ECO:0000313" key="3">
    <source>
        <dbReference type="Proteomes" id="UP000683507"/>
    </source>
</evidence>
<keyword evidence="3" id="KW-1185">Reference proteome</keyword>
<organism evidence="2 3">
    <name type="scientific">Parvicella tangerina</name>
    <dbReference type="NCBI Taxonomy" id="2829795"/>
    <lineage>
        <taxon>Bacteria</taxon>
        <taxon>Pseudomonadati</taxon>
        <taxon>Bacteroidota</taxon>
        <taxon>Flavobacteriia</taxon>
        <taxon>Flavobacteriales</taxon>
        <taxon>Parvicellaceae</taxon>
        <taxon>Parvicella</taxon>
    </lineage>
</organism>
<dbReference type="Proteomes" id="UP000683507">
    <property type="component" value="Chromosome"/>
</dbReference>
<dbReference type="InterPro" id="IPR001387">
    <property type="entry name" value="Cro/C1-type_HTH"/>
</dbReference>
<dbReference type="EMBL" id="OU015584">
    <property type="protein sequence ID" value="CAG5087448.1"/>
    <property type="molecule type" value="Genomic_DNA"/>
</dbReference>
<gene>
    <name evidence="2" type="ORF">CRYO30217_03485</name>
</gene>
<dbReference type="InterPro" id="IPR010982">
    <property type="entry name" value="Lambda_DNA-bd_dom_sf"/>
</dbReference>
<dbReference type="SUPFAM" id="SSF47413">
    <property type="entry name" value="lambda repressor-like DNA-binding domains"/>
    <property type="match status" value="1"/>
</dbReference>
<protein>
    <recommendedName>
        <fullName evidence="1">HTH cro/C1-type domain-containing protein</fullName>
    </recommendedName>
</protein>
<sequence length="84" mass="9678">MQENKPNSDDFNKDEFLIELGRHIKSIREQKGLSAAEFGRRAFMERSHVARLEGGGTNPTSTTLKTICNALEIEMEDLFKRFKF</sequence>
<feature type="domain" description="HTH cro/C1-type" evidence="1">
    <location>
        <begin position="24"/>
        <end position="78"/>
    </location>
</feature>
<evidence type="ECO:0000313" key="2">
    <source>
        <dbReference type="EMBL" id="CAG5087448.1"/>
    </source>
</evidence>
<dbReference type="Pfam" id="PF13560">
    <property type="entry name" value="HTH_31"/>
    <property type="match status" value="1"/>
</dbReference>
<name>A0A916JQU5_9FLAO</name>
<dbReference type="RefSeq" id="WP_258543657.1">
    <property type="nucleotide sequence ID" value="NZ_OU015584.1"/>
</dbReference>